<gene>
    <name evidence="3" type="ORF">UFOPK2656_01076</name>
    <name evidence="4" type="ORF">UFOPK3099_00686</name>
    <name evidence="5" type="ORF">UFOPK3651_01548</name>
    <name evidence="6" type="ORF">UFOPK3931_02589</name>
    <name evidence="2" type="ORF">UFOPK4189_01465</name>
</gene>
<evidence type="ECO:0000313" key="4">
    <source>
        <dbReference type="EMBL" id="CAB4810261.1"/>
    </source>
</evidence>
<accession>A0A6J6YL44</accession>
<dbReference type="EMBL" id="CAEZYF010000005">
    <property type="protein sequence ID" value="CAB4717552.1"/>
    <property type="molecule type" value="Genomic_DNA"/>
</dbReference>
<feature type="transmembrane region" description="Helical" evidence="1">
    <location>
        <begin position="93"/>
        <end position="117"/>
    </location>
</feature>
<feature type="transmembrane region" description="Helical" evidence="1">
    <location>
        <begin position="40"/>
        <end position="57"/>
    </location>
</feature>
<dbReference type="EMBL" id="CAESGF010000007">
    <property type="protein sequence ID" value="CAB4363689.1"/>
    <property type="molecule type" value="Genomic_DNA"/>
</dbReference>
<dbReference type="EMBL" id="CAFAAV010000037">
    <property type="protein sequence ID" value="CAB4810261.1"/>
    <property type="molecule type" value="Genomic_DNA"/>
</dbReference>
<proteinExistence type="predicted"/>
<evidence type="ECO:0000313" key="3">
    <source>
        <dbReference type="EMBL" id="CAB4717552.1"/>
    </source>
</evidence>
<keyword evidence="1" id="KW-0812">Transmembrane</keyword>
<dbReference type="EMBL" id="CAFBMT010000007">
    <property type="protein sequence ID" value="CAB4932063.1"/>
    <property type="molecule type" value="Genomic_DNA"/>
</dbReference>
<feature type="transmembrane region" description="Helical" evidence="1">
    <location>
        <begin position="129"/>
        <end position="155"/>
    </location>
</feature>
<evidence type="ECO:0000313" key="2">
    <source>
        <dbReference type="EMBL" id="CAB4363689.1"/>
    </source>
</evidence>
<dbReference type="AlphaFoldDB" id="A0A6J6YL44"/>
<feature type="transmembrane region" description="Helical" evidence="1">
    <location>
        <begin position="6"/>
        <end position="24"/>
    </location>
</feature>
<name>A0A6J6YL44_9ZZZZ</name>
<keyword evidence="1" id="KW-1133">Transmembrane helix</keyword>
<protein>
    <submittedName>
        <fullName evidence="4">Unannotated protein</fullName>
    </submittedName>
</protein>
<evidence type="ECO:0000256" key="1">
    <source>
        <dbReference type="SAM" id="Phobius"/>
    </source>
</evidence>
<sequence length="180" mass="18799">MLWLQILIIASVAMLFAVALVLSLRRPTTSSAPPTDRRRLLAALALLAVGAGVWLATEVNMPPTLNKQSTWPLSLLLGLLAVLVAARPRTGRMVMLVSAVAAPVLAIVGMALIYTFGSGVSNDGSSEPFAAMAMVAVIGAAAAYTAPAVATAALLRPRAAMTAVEGARYSANTMREYERH</sequence>
<organism evidence="4">
    <name type="scientific">freshwater metagenome</name>
    <dbReference type="NCBI Taxonomy" id="449393"/>
    <lineage>
        <taxon>unclassified sequences</taxon>
        <taxon>metagenomes</taxon>
        <taxon>ecological metagenomes</taxon>
    </lineage>
</organism>
<evidence type="ECO:0000313" key="5">
    <source>
        <dbReference type="EMBL" id="CAB4932063.1"/>
    </source>
</evidence>
<keyword evidence="1" id="KW-0472">Membrane</keyword>
<dbReference type="EMBL" id="CAFBOL010000093">
    <property type="protein sequence ID" value="CAB5007028.1"/>
    <property type="molecule type" value="Genomic_DNA"/>
</dbReference>
<feature type="transmembrane region" description="Helical" evidence="1">
    <location>
        <begin position="69"/>
        <end position="86"/>
    </location>
</feature>
<reference evidence="4" key="1">
    <citation type="submission" date="2020-05" db="EMBL/GenBank/DDBJ databases">
        <authorList>
            <person name="Chiriac C."/>
            <person name="Salcher M."/>
            <person name="Ghai R."/>
            <person name="Kavagutti S V."/>
        </authorList>
    </citation>
    <scope>NUCLEOTIDE SEQUENCE</scope>
</reference>
<evidence type="ECO:0000313" key="6">
    <source>
        <dbReference type="EMBL" id="CAB5007028.1"/>
    </source>
</evidence>